<keyword evidence="4" id="KW-1185">Reference proteome</keyword>
<reference evidence="3 4" key="1">
    <citation type="submission" date="2020-10" db="EMBL/GenBank/DDBJ databases">
        <title>Genomic Encyclopedia of Type Strains, Phase IV (KMG-IV): sequencing the most valuable type-strain genomes for metagenomic binning, comparative biology and taxonomic classification.</title>
        <authorList>
            <person name="Goeker M."/>
        </authorList>
    </citation>
    <scope>NUCLEOTIDE SEQUENCE [LARGE SCALE GENOMIC DNA]</scope>
    <source>
        <strain evidence="3 4">DSM 4194</strain>
    </source>
</reference>
<evidence type="ECO:0000313" key="4">
    <source>
        <dbReference type="Proteomes" id="UP000639010"/>
    </source>
</evidence>
<name>A0ABR9H697_9BACT</name>
<organism evidence="3 4">
    <name type="scientific">Desulfomicrobium macestii</name>
    <dbReference type="NCBI Taxonomy" id="90731"/>
    <lineage>
        <taxon>Bacteria</taxon>
        <taxon>Pseudomonadati</taxon>
        <taxon>Thermodesulfobacteriota</taxon>
        <taxon>Desulfovibrionia</taxon>
        <taxon>Desulfovibrionales</taxon>
        <taxon>Desulfomicrobiaceae</taxon>
        <taxon>Desulfomicrobium</taxon>
    </lineage>
</organism>
<dbReference type="CDD" id="cd16329">
    <property type="entry name" value="LolA_like"/>
    <property type="match status" value="1"/>
</dbReference>
<dbReference type="Gene3D" id="2.50.20.10">
    <property type="entry name" value="Lipoprotein localisation LolA/LolB/LppX"/>
    <property type="match status" value="1"/>
</dbReference>
<sequence>MHHLIHTLACWICLASFCLAAAPVLADEPDGRKIMTLAYNRADGEDRTSILTMTLINKRGSQRVRKVESWSKDYGPDRKSVMVFREPADVRGTAYLAWDYEEIGKDDDKWLYMPAMKKVRRISGSSRNEYFMGTDFTYDDMGRRSVAKDAHTLIGSETVMDHDCWKVESVPVDPNDLYTRRMFWVSKTAHVTLKAEYFDKDGLVKIYNVLEFQEQGGFWTVLRSEMDNVSRDHKTIMEIGSISYDAGLADDMFQVSAIERGRIR</sequence>
<feature type="chain" id="PRO_5045957712" description="Uncharacterized protein TP-0789 domain-containing protein" evidence="1">
    <location>
        <begin position="27"/>
        <end position="264"/>
    </location>
</feature>
<feature type="domain" description="Uncharacterized protein TP-0789" evidence="2">
    <location>
        <begin position="77"/>
        <end position="260"/>
    </location>
</feature>
<protein>
    <recommendedName>
        <fullName evidence="2">Uncharacterized protein TP-0789 domain-containing protein</fullName>
    </recommendedName>
</protein>
<evidence type="ECO:0000259" key="2">
    <source>
        <dbReference type="Pfam" id="PF17131"/>
    </source>
</evidence>
<accession>A0ABR9H697</accession>
<dbReference type="InterPro" id="IPR033399">
    <property type="entry name" value="TP_0789-like"/>
</dbReference>
<gene>
    <name evidence="3" type="ORF">H4684_002900</name>
</gene>
<evidence type="ECO:0000256" key="1">
    <source>
        <dbReference type="SAM" id="SignalP"/>
    </source>
</evidence>
<dbReference type="RefSeq" id="WP_192624263.1">
    <property type="nucleotide sequence ID" value="NZ_JADBGG010000023.1"/>
</dbReference>
<dbReference type="Pfam" id="PF17131">
    <property type="entry name" value="LolA_like"/>
    <property type="match status" value="1"/>
</dbReference>
<keyword evidence="1" id="KW-0732">Signal</keyword>
<feature type="signal peptide" evidence="1">
    <location>
        <begin position="1"/>
        <end position="26"/>
    </location>
</feature>
<dbReference type="EMBL" id="JADBGG010000023">
    <property type="protein sequence ID" value="MBE1426236.1"/>
    <property type="molecule type" value="Genomic_DNA"/>
</dbReference>
<dbReference type="Proteomes" id="UP000639010">
    <property type="component" value="Unassembled WGS sequence"/>
</dbReference>
<proteinExistence type="predicted"/>
<comment type="caution">
    <text evidence="3">The sequence shown here is derived from an EMBL/GenBank/DDBJ whole genome shotgun (WGS) entry which is preliminary data.</text>
</comment>
<evidence type="ECO:0000313" key="3">
    <source>
        <dbReference type="EMBL" id="MBE1426236.1"/>
    </source>
</evidence>